<dbReference type="Gene3D" id="3.30.70.270">
    <property type="match status" value="1"/>
</dbReference>
<accession>A0A1I0E5Q7</accession>
<dbReference type="PANTHER" id="PTHR45138">
    <property type="entry name" value="REGULATORY COMPONENTS OF SENSORY TRANSDUCTION SYSTEM"/>
    <property type="match status" value="1"/>
</dbReference>
<protein>
    <recommendedName>
        <fullName evidence="2">diguanylate cyclase</fullName>
        <ecNumber evidence="2">2.7.7.65</ecNumber>
    </recommendedName>
</protein>
<evidence type="ECO:0000259" key="10">
    <source>
        <dbReference type="PROSITE" id="PS50887"/>
    </source>
</evidence>
<dbReference type="PROSITE" id="PS50885">
    <property type="entry name" value="HAMP"/>
    <property type="match status" value="1"/>
</dbReference>
<dbReference type="PANTHER" id="PTHR45138:SF9">
    <property type="entry name" value="DIGUANYLATE CYCLASE DGCM-RELATED"/>
    <property type="match status" value="1"/>
</dbReference>
<dbReference type="CDD" id="cd01949">
    <property type="entry name" value="GGDEF"/>
    <property type="match status" value="1"/>
</dbReference>
<keyword evidence="4 8" id="KW-0812">Transmembrane</keyword>
<dbReference type="AlphaFoldDB" id="A0A1I0E5Q7"/>
<dbReference type="InterPro" id="IPR050469">
    <property type="entry name" value="Diguanylate_Cyclase"/>
</dbReference>
<gene>
    <name evidence="11" type="ORF">SAMN05216412_1069</name>
</gene>
<dbReference type="InterPro" id="IPR043128">
    <property type="entry name" value="Rev_trsase/Diguanyl_cyclase"/>
</dbReference>
<evidence type="ECO:0000256" key="4">
    <source>
        <dbReference type="ARBA" id="ARBA00022692"/>
    </source>
</evidence>
<reference evidence="11 12" key="1">
    <citation type="submission" date="2016-10" db="EMBL/GenBank/DDBJ databases">
        <authorList>
            <person name="de Groot N.N."/>
        </authorList>
    </citation>
    <scope>NUCLEOTIDE SEQUENCE [LARGE SCALE GENOMIC DNA]</scope>
    <source>
        <strain evidence="11 12">Nl7</strain>
    </source>
</reference>
<proteinExistence type="predicted"/>
<evidence type="ECO:0000256" key="7">
    <source>
        <dbReference type="ARBA" id="ARBA00034247"/>
    </source>
</evidence>
<evidence type="ECO:0000259" key="9">
    <source>
        <dbReference type="PROSITE" id="PS50885"/>
    </source>
</evidence>
<evidence type="ECO:0000256" key="6">
    <source>
        <dbReference type="ARBA" id="ARBA00023136"/>
    </source>
</evidence>
<dbReference type="PROSITE" id="PS50887">
    <property type="entry name" value="GGDEF"/>
    <property type="match status" value="1"/>
</dbReference>
<dbReference type="GO" id="GO:0052621">
    <property type="term" value="F:diguanylate cyclase activity"/>
    <property type="evidence" value="ECO:0007669"/>
    <property type="project" value="UniProtKB-EC"/>
</dbReference>
<evidence type="ECO:0000256" key="2">
    <source>
        <dbReference type="ARBA" id="ARBA00012528"/>
    </source>
</evidence>
<sequence>MALLKSIKSKLVVFATMATLIPSLGLGLLTFRQSEAQINANVTRELRALTDYAGREIEFWLDRRAHEAHVTAASGAVIEALSASYQRRTDMSAKYPGALARYLQSVQGKLDAIRELTVMNASGKIIASSAEKPAGATLPDEWPQNSVTEGLVIAPPHWNEQYSTATLSVAVPVLSYDNVLMGALIAVLDLRNLQPHLKSSSTSPPGEVFLLDPDGRVLIGTPTEGETMAQLDASSLRDLLARPGKSLFFGGLTRHEVIGLADVSREFPLTILAERDRAAVYGDWIELRNMLLILVGTLVLIVAAAAFQMGRSIVVPLQRLMRAADRIADGDLEVRLSATRNDEIGHLTKVFDQMADRLRRNHAEIMAAHEAMQQQNRMLETLSITDSLTGLYNRNKLDAILADQLARFRRTQRPFALLMLDIDHFKTLNDTYGHITGDKILAKVAQILLQSIRSIDYAARYGGDEFIIILVETYIDQAVKTAERIRAHVENLTYRVGKSTISITVSIGAVECRPDDSTTTAVFSRADNALYEAKRTGRNRAYFSR</sequence>
<dbReference type="Gene3D" id="6.10.340.10">
    <property type="match status" value="1"/>
</dbReference>
<dbReference type="Gene3D" id="3.30.450.20">
    <property type="entry name" value="PAS domain"/>
    <property type="match status" value="1"/>
</dbReference>
<dbReference type="Pfam" id="PF00990">
    <property type="entry name" value="GGDEF"/>
    <property type="match status" value="1"/>
</dbReference>
<dbReference type="Pfam" id="PF02743">
    <property type="entry name" value="dCache_1"/>
    <property type="match status" value="1"/>
</dbReference>
<dbReference type="EMBL" id="FOHI01000006">
    <property type="protein sequence ID" value="SET39967.1"/>
    <property type="molecule type" value="Genomic_DNA"/>
</dbReference>
<keyword evidence="3" id="KW-1003">Cell membrane</keyword>
<dbReference type="InterPro" id="IPR029787">
    <property type="entry name" value="Nucleotide_cyclase"/>
</dbReference>
<dbReference type="InterPro" id="IPR033479">
    <property type="entry name" value="dCache_1"/>
</dbReference>
<feature type="domain" description="GGDEF" evidence="10">
    <location>
        <begin position="413"/>
        <end position="545"/>
    </location>
</feature>
<dbReference type="Pfam" id="PF00672">
    <property type="entry name" value="HAMP"/>
    <property type="match status" value="1"/>
</dbReference>
<feature type="transmembrane region" description="Helical" evidence="8">
    <location>
        <begin position="290"/>
        <end position="310"/>
    </location>
</feature>
<dbReference type="FunFam" id="3.30.70.270:FF:000001">
    <property type="entry name" value="Diguanylate cyclase domain protein"/>
    <property type="match status" value="1"/>
</dbReference>
<evidence type="ECO:0000256" key="1">
    <source>
        <dbReference type="ARBA" id="ARBA00004651"/>
    </source>
</evidence>
<dbReference type="InterPro" id="IPR003660">
    <property type="entry name" value="HAMP_dom"/>
</dbReference>
<comment type="subcellular location">
    <subcellularLocation>
        <location evidence="1">Cell membrane</location>
        <topology evidence="1">Multi-pass membrane protein</topology>
    </subcellularLocation>
</comment>
<evidence type="ECO:0000256" key="5">
    <source>
        <dbReference type="ARBA" id="ARBA00022989"/>
    </source>
</evidence>
<dbReference type="SUPFAM" id="SSF55073">
    <property type="entry name" value="Nucleotide cyclase"/>
    <property type="match status" value="1"/>
</dbReference>
<name>A0A1I0E5Q7_9PROT</name>
<dbReference type="CDD" id="cd18773">
    <property type="entry name" value="PDC1_HK_sensor"/>
    <property type="match status" value="1"/>
</dbReference>
<keyword evidence="6 8" id="KW-0472">Membrane</keyword>
<dbReference type="SMART" id="SM00267">
    <property type="entry name" value="GGDEF"/>
    <property type="match status" value="1"/>
</dbReference>
<comment type="catalytic activity">
    <reaction evidence="7">
        <text>2 GTP = 3',3'-c-di-GMP + 2 diphosphate</text>
        <dbReference type="Rhea" id="RHEA:24898"/>
        <dbReference type="ChEBI" id="CHEBI:33019"/>
        <dbReference type="ChEBI" id="CHEBI:37565"/>
        <dbReference type="ChEBI" id="CHEBI:58805"/>
        <dbReference type="EC" id="2.7.7.65"/>
    </reaction>
</comment>
<evidence type="ECO:0000256" key="8">
    <source>
        <dbReference type="SAM" id="Phobius"/>
    </source>
</evidence>
<dbReference type="SMART" id="SM00304">
    <property type="entry name" value="HAMP"/>
    <property type="match status" value="1"/>
</dbReference>
<dbReference type="GO" id="GO:0007165">
    <property type="term" value="P:signal transduction"/>
    <property type="evidence" value="ECO:0007669"/>
    <property type="project" value="InterPro"/>
</dbReference>
<dbReference type="RefSeq" id="WP_074708032.1">
    <property type="nucleotide sequence ID" value="NZ_FOHI01000006.1"/>
</dbReference>
<dbReference type="EC" id="2.7.7.65" evidence="2"/>
<keyword evidence="5 8" id="KW-1133">Transmembrane helix</keyword>
<dbReference type="NCBIfam" id="TIGR00254">
    <property type="entry name" value="GGDEF"/>
    <property type="match status" value="1"/>
</dbReference>
<evidence type="ECO:0000313" key="12">
    <source>
        <dbReference type="Proteomes" id="UP000183339"/>
    </source>
</evidence>
<organism evidence="11 12">
    <name type="scientific">Nitrosospira multiformis</name>
    <dbReference type="NCBI Taxonomy" id="1231"/>
    <lineage>
        <taxon>Bacteria</taxon>
        <taxon>Pseudomonadati</taxon>
        <taxon>Pseudomonadota</taxon>
        <taxon>Betaproteobacteria</taxon>
        <taxon>Nitrosomonadales</taxon>
        <taxon>Nitrosomonadaceae</taxon>
        <taxon>Nitrosospira</taxon>
    </lineage>
</organism>
<evidence type="ECO:0000256" key="3">
    <source>
        <dbReference type="ARBA" id="ARBA00022475"/>
    </source>
</evidence>
<dbReference type="CDD" id="cd06225">
    <property type="entry name" value="HAMP"/>
    <property type="match status" value="1"/>
</dbReference>
<dbReference type="GO" id="GO:0005886">
    <property type="term" value="C:plasma membrane"/>
    <property type="evidence" value="ECO:0007669"/>
    <property type="project" value="UniProtKB-SubCell"/>
</dbReference>
<feature type="domain" description="HAMP" evidence="9">
    <location>
        <begin position="311"/>
        <end position="363"/>
    </location>
</feature>
<dbReference type="Proteomes" id="UP000183339">
    <property type="component" value="Unassembled WGS sequence"/>
</dbReference>
<dbReference type="SUPFAM" id="SSF158472">
    <property type="entry name" value="HAMP domain-like"/>
    <property type="match status" value="1"/>
</dbReference>
<evidence type="ECO:0000313" key="11">
    <source>
        <dbReference type="EMBL" id="SET39967.1"/>
    </source>
</evidence>
<dbReference type="InterPro" id="IPR000160">
    <property type="entry name" value="GGDEF_dom"/>
</dbReference>